<dbReference type="Proteomes" id="UP000800094">
    <property type="component" value="Unassembled WGS sequence"/>
</dbReference>
<dbReference type="EMBL" id="ML987190">
    <property type="protein sequence ID" value="KAF2254537.1"/>
    <property type="molecule type" value="Genomic_DNA"/>
</dbReference>
<sequence>MSGFAALVGGMNSQIEGATNMLSKPTRSSAGGSPRKPGVVPLGRHFPQLFPRAIPPYASVLSTQASATSPIAVFAQSEEGYAGLGAVDRSMAGSSVGGHPGVAYGGIPVSHMLLPKLVVRRSNRFRAGRSAKRTLRVDLGEDGAFSDAPFRSNVTYCTTRCACHCSSASGGSSACVSPQKT</sequence>
<protein>
    <submittedName>
        <fullName evidence="1">Uncharacterized protein</fullName>
    </submittedName>
</protein>
<proteinExistence type="predicted"/>
<keyword evidence="2" id="KW-1185">Reference proteome</keyword>
<gene>
    <name evidence="1" type="ORF">BU26DRAFT_139937</name>
</gene>
<dbReference type="RefSeq" id="XP_033689541.1">
    <property type="nucleotide sequence ID" value="XM_033819803.1"/>
</dbReference>
<organism evidence="1 2">
    <name type="scientific">Trematosphaeria pertusa</name>
    <dbReference type="NCBI Taxonomy" id="390896"/>
    <lineage>
        <taxon>Eukaryota</taxon>
        <taxon>Fungi</taxon>
        <taxon>Dikarya</taxon>
        <taxon>Ascomycota</taxon>
        <taxon>Pezizomycotina</taxon>
        <taxon>Dothideomycetes</taxon>
        <taxon>Pleosporomycetidae</taxon>
        <taxon>Pleosporales</taxon>
        <taxon>Massarineae</taxon>
        <taxon>Trematosphaeriaceae</taxon>
        <taxon>Trematosphaeria</taxon>
    </lineage>
</organism>
<evidence type="ECO:0000313" key="1">
    <source>
        <dbReference type="EMBL" id="KAF2254537.1"/>
    </source>
</evidence>
<evidence type="ECO:0000313" key="2">
    <source>
        <dbReference type="Proteomes" id="UP000800094"/>
    </source>
</evidence>
<accession>A0A6A6IWX6</accession>
<dbReference type="AlphaFoldDB" id="A0A6A6IWX6"/>
<name>A0A6A6IWX6_9PLEO</name>
<reference evidence="1" key="1">
    <citation type="journal article" date="2020" name="Stud. Mycol.">
        <title>101 Dothideomycetes genomes: a test case for predicting lifestyles and emergence of pathogens.</title>
        <authorList>
            <person name="Haridas S."/>
            <person name="Albert R."/>
            <person name="Binder M."/>
            <person name="Bloem J."/>
            <person name="Labutti K."/>
            <person name="Salamov A."/>
            <person name="Andreopoulos B."/>
            <person name="Baker S."/>
            <person name="Barry K."/>
            <person name="Bills G."/>
            <person name="Bluhm B."/>
            <person name="Cannon C."/>
            <person name="Castanera R."/>
            <person name="Culley D."/>
            <person name="Daum C."/>
            <person name="Ezra D."/>
            <person name="Gonzalez J."/>
            <person name="Henrissat B."/>
            <person name="Kuo A."/>
            <person name="Liang C."/>
            <person name="Lipzen A."/>
            <person name="Lutzoni F."/>
            <person name="Magnuson J."/>
            <person name="Mondo S."/>
            <person name="Nolan M."/>
            <person name="Ohm R."/>
            <person name="Pangilinan J."/>
            <person name="Park H.-J."/>
            <person name="Ramirez L."/>
            <person name="Alfaro M."/>
            <person name="Sun H."/>
            <person name="Tritt A."/>
            <person name="Yoshinaga Y."/>
            <person name="Zwiers L.-H."/>
            <person name="Turgeon B."/>
            <person name="Goodwin S."/>
            <person name="Spatafora J."/>
            <person name="Crous P."/>
            <person name="Grigoriev I."/>
        </authorList>
    </citation>
    <scope>NUCLEOTIDE SEQUENCE</scope>
    <source>
        <strain evidence="1">CBS 122368</strain>
    </source>
</reference>
<dbReference type="GeneID" id="54573133"/>